<dbReference type="GO" id="GO:0004930">
    <property type="term" value="F:G protein-coupled receptor activity"/>
    <property type="evidence" value="ECO:0007669"/>
    <property type="project" value="UniProtKB-KW"/>
</dbReference>
<dbReference type="PANTHER" id="PTHR24243">
    <property type="entry name" value="G-PROTEIN COUPLED RECEPTOR"/>
    <property type="match status" value="1"/>
</dbReference>
<feature type="transmembrane region" description="Helical" evidence="9">
    <location>
        <begin position="58"/>
        <end position="83"/>
    </location>
</feature>
<evidence type="ECO:0000259" key="10">
    <source>
        <dbReference type="PROSITE" id="PS50262"/>
    </source>
</evidence>
<dbReference type="Gene3D" id="1.20.1070.10">
    <property type="entry name" value="Rhodopsin 7-helix transmembrane proteins"/>
    <property type="match status" value="1"/>
</dbReference>
<proteinExistence type="inferred from homology"/>
<evidence type="ECO:0000256" key="6">
    <source>
        <dbReference type="ARBA" id="ARBA00023170"/>
    </source>
</evidence>
<dbReference type="EMBL" id="JAIZAY010000023">
    <property type="protein sequence ID" value="KAJ8019666.1"/>
    <property type="molecule type" value="Genomic_DNA"/>
</dbReference>
<dbReference type="PROSITE" id="PS00237">
    <property type="entry name" value="G_PROTEIN_RECEP_F1_1"/>
    <property type="match status" value="1"/>
</dbReference>
<feature type="domain" description="G-protein coupled receptors family 1 profile" evidence="10">
    <location>
        <begin position="39"/>
        <end position="305"/>
    </location>
</feature>
<dbReference type="PROSITE" id="PS50262">
    <property type="entry name" value="G_PROTEIN_RECEP_F1_2"/>
    <property type="match status" value="1"/>
</dbReference>
<evidence type="ECO:0000256" key="1">
    <source>
        <dbReference type="ARBA" id="ARBA00004141"/>
    </source>
</evidence>
<evidence type="ECO:0000256" key="9">
    <source>
        <dbReference type="SAM" id="Phobius"/>
    </source>
</evidence>
<accession>A0A9Q0YJ24</accession>
<dbReference type="Pfam" id="PF00001">
    <property type="entry name" value="7tm_1"/>
    <property type="match status" value="1"/>
</dbReference>
<comment type="subcellular location">
    <subcellularLocation>
        <location evidence="1">Membrane</location>
        <topology evidence="1">Multi-pass membrane protein</topology>
    </subcellularLocation>
</comment>
<dbReference type="InterPro" id="IPR017452">
    <property type="entry name" value="GPCR_Rhodpsn_7TM"/>
</dbReference>
<dbReference type="SUPFAM" id="SSF81321">
    <property type="entry name" value="Family A G protein-coupled receptor-like"/>
    <property type="match status" value="1"/>
</dbReference>
<keyword evidence="5 9" id="KW-0472">Membrane</keyword>
<comment type="similarity">
    <text evidence="8">Belongs to the G-protein coupled receptor 1 family.</text>
</comment>
<dbReference type="CDD" id="cd00637">
    <property type="entry name" value="7tm_classA_rhodopsin-like"/>
    <property type="match status" value="1"/>
</dbReference>
<dbReference type="AlphaFoldDB" id="A0A9Q0YJ24"/>
<evidence type="ECO:0000313" key="12">
    <source>
        <dbReference type="Proteomes" id="UP001152320"/>
    </source>
</evidence>
<sequence>MDGSQDYDNNTSSRECFNGYGCAIASCIVTLFSALAIVGNSFNIIVLTTGKFLTKPHVYFLISLAIADLLTGVINLFSIYPSIAHIWPYGEAFCILTHYVREALLEISLLMILCLNLERYIAISYPFRSKIWVTRKRSKILIFLCWFVTFVLKIYLLFDVVFIVEYDDDVYACTAEYDNHKGIAITSSAMMEIPGLLILSITSVKLMMTLNGIDSKRRRRMLADQSSFRRRNSTKSRNLRKKLHGFKVLVVIATVSYITLLPSFTLDIIYIIREDEDEATAMFWALEFAFFWLASCGSFANVFVYFFMDRHFSKCLREMVQKSKKASQRRPAVLSPYGSSEEDSLAMNGNLSVISDNCLNSQDTHLEVKDCEHVVCNA</sequence>
<keyword evidence="2 8" id="KW-0812">Transmembrane</keyword>
<keyword evidence="7 8" id="KW-0807">Transducer</keyword>
<evidence type="ECO:0000256" key="5">
    <source>
        <dbReference type="ARBA" id="ARBA00023136"/>
    </source>
</evidence>
<reference evidence="11" key="1">
    <citation type="submission" date="2021-10" db="EMBL/GenBank/DDBJ databases">
        <title>Tropical sea cucumber genome reveals ecological adaptation and Cuvierian tubules defense mechanism.</title>
        <authorList>
            <person name="Chen T."/>
        </authorList>
    </citation>
    <scope>NUCLEOTIDE SEQUENCE</scope>
    <source>
        <strain evidence="11">Nanhai2018</strain>
        <tissue evidence="11">Muscle</tissue>
    </source>
</reference>
<dbReference type="PRINTS" id="PR00237">
    <property type="entry name" value="GPCRRHODOPSN"/>
</dbReference>
<dbReference type="Proteomes" id="UP001152320">
    <property type="component" value="Chromosome 23"/>
</dbReference>
<evidence type="ECO:0000256" key="3">
    <source>
        <dbReference type="ARBA" id="ARBA00022989"/>
    </source>
</evidence>
<keyword evidence="6 8" id="KW-0675">Receptor</keyword>
<dbReference type="GO" id="GO:0016020">
    <property type="term" value="C:membrane"/>
    <property type="evidence" value="ECO:0007669"/>
    <property type="project" value="UniProtKB-SubCell"/>
</dbReference>
<feature type="transmembrane region" description="Helical" evidence="9">
    <location>
        <begin position="20"/>
        <end position="46"/>
    </location>
</feature>
<comment type="caution">
    <text evidence="11">The sequence shown here is derived from an EMBL/GenBank/DDBJ whole genome shotgun (WGS) entry which is preliminary data.</text>
</comment>
<evidence type="ECO:0000256" key="8">
    <source>
        <dbReference type="RuleBase" id="RU000688"/>
    </source>
</evidence>
<evidence type="ECO:0000256" key="7">
    <source>
        <dbReference type="ARBA" id="ARBA00023224"/>
    </source>
</evidence>
<evidence type="ECO:0000256" key="2">
    <source>
        <dbReference type="ARBA" id="ARBA00022692"/>
    </source>
</evidence>
<feature type="transmembrane region" description="Helical" evidence="9">
    <location>
        <begin position="141"/>
        <end position="164"/>
    </location>
</feature>
<organism evidence="11 12">
    <name type="scientific">Holothuria leucospilota</name>
    <name type="common">Black long sea cucumber</name>
    <name type="synonym">Mertensiothuria leucospilota</name>
    <dbReference type="NCBI Taxonomy" id="206669"/>
    <lineage>
        <taxon>Eukaryota</taxon>
        <taxon>Metazoa</taxon>
        <taxon>Echinodermata</taxon>
        <taxon>Eleutherozoa</taxon>
        <taxon>Echinozoa</taxon>
        <taxon>Holothuroidea</taxon>
        <taxon>Aspidochirotacea</taxon>
        <taxon>Aspidochirotida</taxon>
        <taxon>Holothuriidae</taxon>
        <taxon>Holothuria</taxon>
    </lineage>
</organism>
<feature type="transmembrane region" description="Helical" evidence="9">
    <location>
        <begin position="193"/>
        <end position="213"/>
    </location>
</feature>
<protein>
    <submittedName>
        <fullName evidence="11">Tachykinin-like peptides receptor 86C</fullName>
    </submittedName>
</protein>
<dbReference type="OrthoDB" id="10042731at2759"/>
<evidence type="ECO:0000256" key="4">
    <source>
        <dbReference type="ARBA" id="ARBA00023040"/>
    </source>
</evidence>
<evidence type="ECO:0000313" key="11">
    <source>
        <dbReference type="EMBL" id="KAJ8019666.1"/>
    </source>
</evidence>
<gene>
    <name evidence="11" type="ORF">HOLleu_41339</name>
</gene>
<feature type="transmembrane region" description="Helical" evidence="9">
    <location>
        <begin position="284"/>
        <end position="307"/>
    </location>
</feature>
<feature type="transmembrane region" description="Helical" evidence="9">
    <location>
        <begin position="248"/>
        <end position="272"/>
    </location>
</feature>
<dbReference type="PANTHER" id="PTHR24243:SF208">
    <property type="entry name" value="PYROKININ-1 RECEPTOR"/>
    <property type="match status" value="1"/>
</dbReference>
<name>A0A9Q0YJ24_HOLLE</name>
<keyword evidence="12" id="KW-1185">Reference proteome</keyword>
<dbReference type="InterPro" id="IPR000276">
    <property type="entry name" value="GPCR_Rhodpsn"/>
</dbReference>
<keyword evidence="3 9" id="KW-1133">Transmembrane helix</keyword>
<keyword evidence="4 8" id="KW-0297">G-protein coupled receptor</keyword>